<dbReference type="Pfam" id="PF00106">
    <property type="entry name" value="adh_short"/>
    <property type="match status" value="1"/>
</dbReference>
<dbReference type="FunFam" id="3.40.50.720:FF:000084">
    <property type="entry name" value="Short-chain dehydrogenase reductase"/>
    <property type="match status" value="1"/>
</dbReference>
<dbReference type="SUPFAM" id="SSF51735">
    <property type="entry name" value="NAD(P)-binding Rossmann-fold domains"/>
    <property type="match status" value="1"/>
</dbReference>
<dbReference type="InterPro" id="IPR002347">
    <property type="entry name" value="SDR_fam"/>
</dbReference>
<dbReference type="PROSITE" id="PS00061">
    <property type="entry name" value="ADH_SHORT"/>
    <property type="match status" value="1"/>
</dbReference>
<evidence type="ECO:0000256" key="1">
    <source>
        <dbReference type="ARBA" id="ARBA00006484"/>
    </source>
</evidence>
<accession>A0A8J3PTG9</accession>
<gene>
    <name evidence="5" type="ORF">Pka01_29680</name>
</gene>
<keyword evidence="2" id="KW-0521">NADP</keyword>
<dbReference type="Proteomes" id="UP000630097">
    <property type="component" value="Unassembled WGS sequence"/>
</dbReference>
<dbReference type="InterPro" id="IPR020904">
    <property type="entry name" value="Sc_DH/Rdtase_CS"/>
</dbReference>
<comment type="similarity">
    <text evidence="1 4">Belongs to the short-chain dehydrogenases/reductases (SDR) family.</text>
</comment>
<name>A0A8J3PTG9_9ACTN</name>
<dbReference type="CDD" id="cd05233">
    <property type="entry name" value="SDR_c"/>
    <property type="match status" value="1"/>
</dbReference>
<dbReference type="InterPro" id="IPR036291">
    <property type="entry name" value="NAD(P)-bd_dom_sf"/>
</dbReference>
<dbReference type="GO" id="GO:0016491">
    <property type="term" value="F:oxidoreductase activity"/>
    <property type="evidence" value="ECO:0007669"/>
    <property type="project" value="UniProtKB-KW"/>
</dbReference>
<proteinExistence type="inferred from homology"/>
<evidence type="ECO:0000313" key="5">
    <source>
        <dbReference type="EMBL" id="GIG79841.1"/>
    </source>
</evidence>
<comment type="caution">
    <text evidence="5">The sequence shown here is derived from an EMBL/GenBank/DDBJ whole genome shotgun (WGS) entry which is preliminary data.</text>
</comment>
<dbReference type="PANTHER" id="PTHR43391:SF14">
    <property type="entry name" value="DEHYDROGENASE_REDUCTASE SDR FAMILY PROTEIN 7-LIKE"/>
    <property type="match status" value="1"/>
</dbReference>
<organism evidence="5 6">
    <name type="scientific">Planotetraspora kaengkrachanensis</name>
    <dbReference type="NCBI Taxonomy" id="575193"/>
    <lineage>
        <taxon>Bacteria</taxon>
        <taxon>Bacillati</taxon>
        <taxon>Actinomycetota</taxon>
        <taxon>Actinomycetes</taxon>
        <taxon>Streptosporangiales</taxon>
        <taxon>Streptosporangiaceae</taxon>
        <taxon>Planotetraspora</taxon>
    </lineage>
</organism>
<dbReference type="RefSeq" id="WP_203883265.1">
    <property type="nucleotide sequence ID" value="NZ_BAABHH010000004.1"/>
</dbReference>
<evidence type="ECO:0000256" key="2">
    <source>
        <dbReference type="ARBA" id="ARBA00022857"/>
    </source>
</evidence>
<reference evidence="5 6" key="1">
    <citation type="submission" date="2021-01" db="EMBL/GenBank/DDBJ databases">
        <title>Whole genome shotgun sequence of Planotetraspora kaengkrachanensis NBRC 104272.</title>
        <authorList>
            <person name="Komaki H."/>
            <person name="Tamura T."/>
        </authorList>
    </citation>
    <scope>NUCLEOTIDE SEQUENCE [LARGE SCALE GENOMIC DNA]</scope>
    <source>
        <strain evidence="5 6">NBRC 104272</strain>
    </source>
</reference>
<dbReference type="PRINTS" id="PR00081">
    <property type="entry name" value="GDHRDH"/>
</dbReference>
<protein>
    <submittedName>
        <fullName evidence="5">Short-chain dehydrogenase</fullName>
    </submittedName>
</protein>
<evidence type="ECO:0000313" key="6">
    <source>
        <dbReference type="Proteomes" id="UP000630097"/>
    </source>
</evidence>
<dbReference type="PRINTS" id="PR00080">
    <property type="entry name" value="SDRFAMILY"/>
</dbReference>
<dbReference type="Gene3D" id="3.40.50.720">
    <property type="entry name" value="NAD(P)-binding Rossmann-like Domain"/>
    <property type="match status" value="1"/>
</dbReference>
<sequence>MAKTAIVTGGSSGIGRALAVELLRLGVDVTIADIADAESTAGELGCAGARLDVTDAAAVADLVRGVKADRGRLDFMFNNAGIAVAGRTDELTLDHWNRMIDVNLRGVVHGVHAAYPIMVEQGFGYIVNTASLAGLIPAPLMLPYTTTKHAVVGLTLALRVEAAAHGVKVSAICPGFVDTPLLDHANPGLPQTEIGRLARTIGVRVQKRLYSPEAVARDVVHGMGRDRALIVVPTFARRAWSLVRLSPDLAIRVTRQATRRALP</sequence>
<keyword evidence="3" id="KW-0560">Oxidoreductase</keyword>
<keyword evidence="6" id="KW-1185">Reference proteome</keyword>
<evidence type="ECO:0000256" key="3">
    <source>
        <dbReference type="ARBA" id="ARBA00023002"/>
    </source>
</evidence>
<dbReference type="EMBL" id="BONV01000010">
    <property type="protein sequence ID" value="GIG79841.1"/>
    <property type="molecule type" value="Genomic_DNA"/>
</dbReference>
<evidence type="ECO:0000256" key="4">
    <source>
        <dbReference type="RuleBase" id="RU000363"/>
    </source>
</evidence>
<dbReference type="AlphaFoldDB" id="A0A8J3PTG9"/>
<dbReference type="PANTHER" id="PTHR43391">
    <property type="entry name" value="RETINOL DEHYDROGENASE-RELATED"/>
    <property type="match status" value="1"/>
</dbReference>